<evidence type="ECO:0000256" key="1">
    <source>
        <dbReference type="SAM" id="MobiDB-lite"/>
    </source>
</evidence>
<gene>
    <name evidence="2" type="ORF">OAUR00152_LOCUS40568</name>
</gene>
<reference evidence="2" key="1">
    <citation type="submission" date="2021-01" db="EMBL/GenBank/DDBJ databases">
        <authorList>
            <person name="Corre E."/>
            <person name="Pelletier E."/>
            <person name="Niang G."/>
            <person name="Scheremetjew M."/>
            <person name="Finn R."/>
            <person name="Kale V."/>
            <person name="Holt S."/>
            <person name="Cochrane G."/>
            <person name="Meng A."/>
            <person name="Brown T."/>
            <person name="Cohen L."/>
        </authorList>
    </citation>
    <scope>NUCLEOTIDE SEQUENCE</scope>
    <source>
        <strain evidence="2">Isolate 1302-5</strain>
    </source>
</reference>
<feature type="compositionally biased region" description="Low complexity" evidence="1">
    <location>
        <begin position="365"/>
        <end position="378"/>
    </location>
</feature>
<feature type="compositionally biased region" description="Basic residues" evidence="1">
    <location>
        <begin position="226"/>
        <end position="273"/>
    </location>
</feature>
<dbReference type="AlphaFoldDB" id="A0A7S4K7W5"/>
<organism evidence="2">
    <name type="scientific">Odontella aurita</name>
    <dbReference type="NCBI Taxonomy" id="265563"/>
    <lineage>
        <taxon>Eukaryota</taxon>
        <taxon>Sar</taxon>
        <taxon>Stramenopiles</taxon>
        <taxon>Ochrophyta</taxon>
        <taxon>Bacillariophyta</taxon>
        <taxon>Mediophyceae</taxon>
        <taxon>Biddulphiophycidae</taxon>
        <taxon>Eupodiscales</taxon>
        <taxon>Odontellaceae</taxon>
        <taxon>Odontella</taxon>
    </lineage>
</organism>
<accession>A0A7S4K7W5</accession>
<protein>
    <submittedName>
        <fullName evidence="2">Uncharacterized protein</fullName>
    </submittedName>
</protein>
<proteinExistence type="predicted"/>
<feature type="region of interest" description="Disordered" evidence="1">
    <location>
        <begin position="215"/>
        <end position="320"/>
    </location>
</feature>
<sequence>MYANDEDVSPKRQCKSHGVTKCDADPDHLFRVRCSRCEYFRDFDPSGAGAAKYLYYRRRTRAARGLLSVGAPLDGPSAAYLCQAAAECGIVSNTSQPHVTFVEGLVPDVDHTASIGKLRSALFRDPKLTVVSVHRVPRRDNATDLILADVILSPGADMAATELSDGRVCHLPQFPFHVALGACPKARGGSKWAAARAEGRLKGVALAFDATRVRVLPPPEGSKKLLQQKHGHGPHHSHHQSRSPVRHHHQHGRSPQHHGHHGHGHHHGHHHAHAQSQPHSPPHAHYHHHHVNPQQHHHHYQQQQQYYQSSPPQHHQWGGHVPPLQIQVQASAPSQTHARQHAFAVSPAPSFGYSSDQGSSDDADAASTSGSSSTSEEAGVQFPGLVVDLNFLDDSANVANITDALAAENKDKTKSIAPPHAPANNVGVPPTLTSIWAQA</sequence>
<feature type="compositionally biased region" description="Basic residues" evidence="1">
    <location>
        <begin position="282"/>
        <end position="300"/>
    </location>
</feature>
<feature type="region of interest" description="Disordered" evidence="1">
    <location>
        <begin position="347"/>
        <end position="379"/>
    </location>
</feature>
<evidence type="ECO:0000313" key="2">
    <source>
        <dbReference type="EMBL" id="CAE2286301.1"/>
    </source>
</evidence>
<name>A0A7S4K7W5_9STRA</name>
<feature type="compositionally biased region" description="Low complexity" evidence="1">
    <location>
        <begin position="301"/>
        <end position="316"/>
    </location>
</feature>
<dbReference type="EMBL" id="HBKQ01059438">
    <property type="protein sequence ID" value="CAE2286301.1"/>
    <property type="molecule type" value="Transcribed_RNA"/>
</dbReference>